<evidence type="ECO:0000256" key="4">
    <source>
        <dbReference type="ARBA" id="ARBA00022692"/>
    </source>
</evidence>
<dbReference type="RefSeq" id="WP_176273000.1">
    <property type="nucleotide sequence ID" value="NZ_JABWTA010000001.1"/>
</dbReference>
<evidence type="ECO:0000256" key="6">
    <source>
        <dbReference type="ARBA" id="ARBA00023136"/>
    </source>
</evidence>
<dbReference type="InterPro" id="IPR039426">
    <property type="entry name" value="TonB-dep_rcpt-like"/>
</dbReference>
<feature type="domain" description="TonB-dependent receptor plug" evidence="12">
    <location>
        <begin position="44"/>
        <end position="171"/>
    </location>
</feature>
<dbReference type="InterPro" id="IPR000531">
    <property type="entry name" value="Beta-barrel_TonB"/>
</dbReference>
<keyword evidence="3 8" id="KW-1134">Transmembrane beta strand</keyword>
<dbReference type="Pfam" id="PF00593">
    <property type="entry name" value="TonB_dep_Rec_b-barrel"/>
    <property type="match status" value="1"/>
</dbReference>
<keyword evidence="2 8" id="KW-0813">Transport</keyword>
<keyword evidence="14" id="KW-1185">Reference proteome</keyword>
<evidence type="ECO:0000256" key="2">
    <source>
        <dbReference type="ARBA" id="ARBA00022448"/>
    </source>
</evidence>
<dbReference type="PANTHER" id="PTHR47234:SF2">
    <property type="entry name" value="TONB-DEPENDENT RECEPTOR"/>
    <property type="match status" value="1"/>
</dbReference>
<comment type="subcellular location">
    <subcellularLocation>
        <location evidence="1 8">Cell outer membrane</location>
        <topology evidence="1 8">Multi-pass membrane protein</topology>
    </subcellularLocation>
</comment>
<feature type="compositionally biased region" description="Low complexity" evidence="10">
    <location>
        <begin position="1"/>
        <end position="11"/>
    </location>
</feature>
<dbReference type="PANTHER" id="PTHR47234">
    <property type="match status" value="1"/>
</dbReference>
<evidence type="ECO:0000256" key="1">
    <source>
        <dbReference type="ARBA" id="ARBA00004571"/>
    </source>
</evidence>
<comment type="similarity">
    <text evidence="8 9">Belongs to the TonB-dependent receptor family.</text>
</comment>
<evidence type="ECO:0000313" key="14">
    <source>
        <dbReference type="Proteomes" id="UP000546031"/>
    </source>
</evidence>
<feature type="domain" description="TonB-dependent receptor-like beta-barrel" evidence="11">
    <location>
        <begin position="430"/>
        <end position="1024"/>
    </location>
</feature>
<sequence length="1064" mass="115069">MPAFAQDAGADQAEDEEDVSIASSTGDTDTSIVVTGSRIRQDTFNSPSPIQILDAEQAIKVGVSSATELLQQAPVVNGAQIDATLNTSSGNSNATEAPPTGGTGSSNIDLRGLGVERTLIMVNGRRLGSAGARGAPSQPDISLLPLGLIERIDVITEGASAIYGADAVSGVVNVVLKDDYEGIELSGGIQRPENGGGSIETFGATFGVATDRARLMAGVEFYNRDRIRIGQRDFTAGGARSIEIGEDGTIYEIFIDGNFDNSLLDLGANTPGGDIFFFYTPGLSDTGVPNFSSFNNLPALPANARDFGDGTNFIWFPFYTDSDDNNEADLVQPLKRFSFVTLGSYDLIPEANIQAYFEGYYFEREQFIRSVNEQIFPDIPALVQELDADTGTFTGNLVDNPLNPFDFNVAPIITLDDIPQEFDVNVQQIRFVGGVRGDIPGDFFEDRGWNFDVNWSYDKGTGFVSQLVLNEERLIAATQGVYVDTNGEVGCGPIDRIGEGGFFSLTECPLINWFADSFYVGGPTGEGEFENQAQRDYLLGNRTNRTVIEQTIYSAFVSGGLFDIPTGGEVKIALGYEHRDDEIDSQNSFLGVDGSNASENPVAEGETRGSRNLDEVYAEIQIPLLLDKPFFETLQIDGAVRYTDESNFGGEETYRIRGLWRPVDWVQISGSYGTSYRAPNLREQFLASQGGGIGGGLDPCINANFATTTDFSDPSTINTINNCIASGVVFTDELDVNGVAAGDPGFLGLDGQPDTTLLGTAGITTIPTSTGGNADLEPETSTSWTATLSVAPPISSAFDIEFAVSYYDISIENSVRNLGAETIINRCFSDLDFPGLTSPFCDFITRDATASEPTRLIQNVTAGFVNIGQDSAKGIDFNTRFSANLEELFGGPDADFFINVAASYLLERETQVFDDDPIDELEGTFGIDAAGLPFSFPKWKGQMTAGLGFGDFQILTQVRYIGSQDFENELPLNTNPFFVIDPVTGTRATSTNFGQNIGSEIYQSLSVAYTYDDRVEFSLGVRNLWDNEPPIVDRSIVPQRQNALSSSGYDFVGRTFFFNTRFKL</sequence>
<protein>
    <submittedName>
        <fullName evidence="13">TonB-dependent receptor</fullName>
    </submittedName>
</protein>
<comment type="caution">
    <text evidence="13">The sequence shown here is derived from an EMBL/GenBank/DDBJ whole genome shotgun (WGS) entry which is preliminary data.</text>
</comment>
<dbReference type="InterPro" id="IPR012910">
    <property type="entry name" value="Plug_dom"/>
</dbReference>
<feature type="region of interest" description="Disordered" evidence="10">
    <location>
        <begin position="87"/>
        <end position="108"/>
    </location>
</feature>
<dbReference type="EMBL" id="JABWTA010000001">
    <property type="protein sequence ID" value="NVE94757.1"/>
    <property type="molecule type" value="Genomic_DNA"/>
</dbReference>
<keyword evidence="13" id="KW-0675">Receptor</keyword>
<evidence type="ECO:0000256" key="9">
    <source>
        <dbReference type="RuleBase" id="RU003357"/>
    </source>
</evidence>
<evidence type="ECO:0000256" key="3">
    <source>
        <dbReference type="ARBA" id="ARBA00022452"/>
    </source>
</evidence>
<dbReference type="InterPro" id="IPR037066">
    <property type="entry name" value="Plug_dom_sf"/>
</dbReference>
<dbReference type="Proteomes" id="UP000546031">
    <property type="component" value="Unassembled WGS sequence"/>
</dbReference>
<keyword evidence="7 8" id="KW-0998">Cell outer membrane</keyword>
<dbReference type="InterPro" id="IPR036942">
    <property type="entry name" value="Beta-barrel_TonB_sf"/>
</dbReference>
<gene>
    <name evidence="13" type="ORF">HUO12_07575</name>
</gene>
<evidence type="ECO:0000256" key="5">
    <source>
        <dbReference type="ARBA" id="ARBA00023077"/>
    </source>
</evidence>
<dbReference type="Gene3D" id="2.170.130.10">
    <property type="entry name" value="TonB-dependent receptor, plug domain"/>
    <property type="match status" value="1"/>
</dbReference>
<evidence type="ECO:0000259" key="12">
    <source>
        <dbReference type="Pfam" id="PF07715"/>
    </source>
</evidence>
<keyword evidence="6 8" id="KW-0472">Membrane</keyword>
<proteinExistence type="inferred from homology"/>
<keyword evidence="4 8" id="KW-0812">Transmembrane</keyword>
<dbReference type="SUPFAM" id="SSF56935">
    <property type="entry name" value="Porins"/>
    <property type="match status" value="1"/>
</dbReference>
<dbReference type="Pfam" id="PF07715">
    <property type="entry name" value="Plug"/>
    <property type="match status" value="1"/>
</dbReference>
<feature type="region of interest" description="Disordered" evidence="10">
    <location>
        <begin position="588"/>
        <end position="608"/>
    </location>
</feature>
<evidence type="ECO:0000256" key="10">
    <source>
        <dbReference type="SAM" id="MobiDB-lite"/>
    </source>
</evidence>
<feature type="region of interest" description="Disordered" evidence="10">
    <location>
        <begin position="1"/>
        <end position="28"/>
    </location>
</feature>
<evidence type="ECO:0000313" key="13">
    <source>
        <dbReference type="EMBL" id="NVE94757.1"/>
    </source>
</evidence>
<dbReference type="GO" id="GO:0009279">
    <property type="term" value="C:cell outer membrane"/>
    <property type="evidence" value="ECO:0007669"/>
    <property type="project" value="UniProtKB-SubCell"/>
</dbReference>
<organism evidence="13 14">
    <name type="scientific">Altererythrobacter lutimaris</name>
    <dbReference type="NCBI Taxonomy" id="2743979"/>
    <lineage>
        <taxon>Bacteria</taxon>
        <taxon>Pseudomonadati</taxon>
        <taxon>Pseudomonadota</taxon>
        <taxon>Alphaproteobacteria</taxon>
        <taxon>Sphingomonadales</taxon>
        <taxon>Erythrobacteraceae</taxon>
        <taxon>Altererythrobacter</taxon>
    </lineage>
</organism>
<feature type="compositionally biased region" description="Polar residues" evidence="10">
    <location>
        <begin position="588"/>
        <end position="599"/>
    </location>
</feature>
<name>A0A850H6H2_9SPHN</name>
<evidence type="ECO:0000256" key="8">
    <source>
        <dbReference type="PROSITE-ProRule" id="PRU01360"/>
    </source>
</evidence>
<dbReference type="AlphaFoldDB" id="A0A850H6H2"/>
<evidence type="ECO:0000259" key="11">
    <source>
        <dbReference type="Pfam" id="PF00593"/>
    </source>
</evidence>
<dbReference type="PROSITE" id="PS52016">
    <property type="entry name" value="TONB_DEPENDENT_REC_3"/>
    <property type="match status" value="1"/>
</dbReference>
<reference evidence="13 14" key="1">
    <citation type="submission" date="2020-06" db="EMBL/GenBank/DDBJ databases">
        <title>Altererythrobacter lutimaris sp. nov., a marine bacterium isolated from a tidal flat.</title>
        <authorList>
            <person name="Kim D."/>
            <person name="Yoo Y."/>
            <person name="Kim J.-J."/>
        </authorList>
    </citation>
    <scope>NUCLEOTIDE SEQUENCE [LARGE SCALE GENOMIC DNA]</scope>
    <source>
        <strain evidence="13 14">JGD-16</strain>
    </source>
</reference>
<dbReference type="Gene3D" id="2.40.170.20">
    <property type="entry name" value="TonB-dependent receptor, beta-barrel domain"/>
    <property type="match status" value="1"/>
</dbReference>
<accession>A0A850H6H2</accession>
<keyword evidence="5 9" id="KW-0798">TonB box</keyword>
<evidence type="ECO:0000256" key="7">
    <source>
        <dbReference type="ARBA" id="ARBA00023237"/>
    </source>
</evidence>